<dbReference type="GeneID" id="74950913"/>
<sequence length="65" mass="7125">MKIISGPLLVAVLGTFLLSGCVPRIEVATPKDPITINMNVKIEHEIHIKVDKDVDNLLKTQSGLF</sequence>
<name>A0A2X2HIH4_9GAMM</name>
<dbReference type="PROSITE" id="PS51257">
    <property type="entry name" value="PROKAR_LIPOPROTEIN"/>
    <property type="match status" value="1"/>
</dbReference>
<evidence type="ECO:0000313" key="1">
    <source>
        <dbReference type="EMBL" id="MEX3172285.1"/>
    </source>
</evidence>
<evidence type="ECO:0000313" key="2">
    <source>
        <dbReference type="EMBL" id="SUI88343.1"/>
    </source>
</evidence>
<organism evidence="2 3">
    <name type="scientific">Serratia quinivorans</name>
    <dbReference type="NCBI Taxonomy" id="137545"/>
    <lineage>
        <taxon>Bacteria</taxon>
        <taxon>Pseudomonadati</taxon>
        <taxon>Pseudomonadota</taxon>
        <taxon>Gammaproteobacteria</taxon>
        <taxon>Enterobacterales</taxon>
        <taxon>Yersiniaceae</taxon>
        <taxon>Serratia</taxon>
    </lineage>
</organism>
<keyword evidence="1" id="KW-0449">Lipoprotein</keyword>
<dbReference type="EMBL" id="UGYN01000002">
    <property type="protein sequence ID" value="SUI88343.1"/>
    <property type="molecule type" value="Genomic_DNA"/>
</dbReference>
<evidence type="ECO:0000313" key="4">
    <source>
        <dbReference type="Proteomes" id="UP001558101"/>
    </source>
</evidence>
<dbReference type="InterPro" id="IPR025985">
    <property type="entry name" value="YnbE"/>
</dbReference>
<dbReference type="Pfam" id="PF13617">
    <property type="entry name" value="Lipoprotein_19"/>
    <property type="match status" value="1"/>
</dbReference>
<dbReference type="AlphaFoldDB" id="A0A2X2HIH4"/>
<protein>
    <submittedName>
        <fullName evidence="1">YnbE family lipoprotein</fullName>
    </submittedName>
</protein>
<accession>A0A2X2HIH4</accession>
<dbReference type="EMBL" id="JBFQXQ010000001">
    <property type="protein sequence ID" value="MEX3172285.1"/>
    <property type="molecule type" value="Genomic_DNA"/>
</dbReference>
<reference evidence="2 3" key="1">
    <citation type="submission" date="2018-06" db="EMBL/GenBank/DDBJ databases">
        <authorList>
            <consortium name="Pathogen Informatics"/>
            <person name="Doyle S."/>
        </authorList>
    </citation>
    <scope>NUCLEOTIDE SEQUENCE [LARGE SCALE GENOMIC DNA]</scope>
    <source>
        <strain evidence="2 3">NCTC11544</strain>
    </source>
</reference>
<dbReference type="Proteomes" id="UP001558101">
    <property type="component" value="Unassembled WGS sequence"/>
</dbReference>
<proteinExistence type="predicted"/>
<reference evidence="1 4" key="2">
    <citation type="submission" date="2024-07" db="EMBL/GenBank/DDBJ databases">
        <title>Genomes of novel Serratia strains from suburban soil.</title>
        <authorList>
            <person name="Markert E.X."/>
            <person name="Severe K."/>
            <person name="Severe L."/>
            <person name="Twing K.I."/>
            <person name="Ward L.M."/>
        </authorList>
    </citation>
    <scope>NUCLEOTIDE SEQUENCE [LARGE SCALE GENOMIC DNA]</scope>
    <source>
        <strain evidence="1 4">3C-UT</strain>
    </source>
</reference>
<gene>
    <name evidence="1" type="ORF">AB4M04_09315</name>
    <name evidence="2" type="ORF">NCTC11544_05132</name>
</gene>
<dbReference type="RefSeq" id="WP_012145326.1">
    <property type="nucleotide sequence ID" value="NZ_CAMIRA010000003.1"/>
</dbReference>
<keyword evidence="4" id="KW-1185">Reference proteome</keyword>
<dbReference type="Proteomes" id="UP000255529">
    <property type="component" value="Unassembled WGS sequence"/>
</dbReference>
<evidence type="ECO:0000313" key="3">
    <source>
        <dbReference type="Proteomes" id="UP000255529"/>
    </source>
</evidence>